<dbReference type="EMBL" id="CP163432">
    <property type="protein sequence ID" value="XDQ15107.1"/>
    <property type="molecule type" value="Genomic_DNA"/>
</dbReference>
<dbReference type="AlphaFoldDB" id="A0AB39NA02"/>
<feature type="signal peptide" evidence="1">
    <location>
        <begin position="1"/>
        <end position="27"/>
    </location>
</feature>
<protein>
    <recommendedName>
        <fullName evidence="3">Lipoprotein</fullName>
    </recommendedName>
</protein>
<evidence type="ECO:0008006" key="3">
    <source>
        <dbReference type="Google" id="ProtNLM"/>
    </source>
</evidence>
<dbReference type="RefSeq" id="WP_369275051.1">
    <property type="nucleotide sequence ID" value="NZ_CP163432.1"/>
</dbReference>
<dbReference type="PROSITE" id="PS51257">
    <property type="entry name" value="PROKAR_LIPOPROTEIN"/>
    <property type="match status" value="1"/>
</dbReference>
<keyword evidence="1" id="KW-0732">Signal</keyword>
<sequence>MRTTASRTALLLTALALLTAGCGTVTAGSDDADPAPETKDRAHEVAEAWDGSPAADAWRKGYYPMADAVQPPEDAFHNEDDKEAYGRQNFELRGDLPDSKQREGKVTWRNGGSLTLPLMGAQEAYKTVDRTDAPAPRLVVTGAKLGETTLVTSRGPATVPAWLFTVEGYDTPLKRVAVKPSKLPEPPIGPARDTPSEGLWELNRLVETAADGRSVTVLAHHGSCDDGPAVDVLETDGSVVLSGHVVGMKDGPCTSDLRAKKVIVELDRPLADRLLLDAFTGRPVPQGNPDGPSGSWS</sequence>
<evidence type="ECO:0000256" key="1">
    <source>
        <dbReference type="SAM" id="SignalP"/>
    </source>
</evidence>
<feature type="chain" id="PRO_5044233866" description="Lipoprotein" evidence="1">
    <location>
        <begin position="28"/>
        <end position="297"/>
    </location>
</feature>
<proteinExistence type="predicted"/>
<accession>A0AB39NA02</accession>
<evidence type="ECO:0000313" key="2">
    <source>
        <dbReference type="EMBL" id="XDQ15107.1"/>
    </source>
</evidence>
<name>A0AB39NA02_9ACTN</name>
<gene>
    <name evidence="2" type="ORF">AB5J55_38405</name>
</gene>
<reference evidence="2" key="1">
    <citation type="submission" date="2024-07" db="EMBL/GenBank/DDBJ databases">
        <authorList>
            <person name="Yu S.T."/>
        </authorList>
    </citation>
    <scope>NUCLEOTIDE SEQUENCE</scope>
    <source>
        <strain evidence="2">R11</strain>
    </source>
</reference>
<organism evidence="2">
    <name type="scientific">Streptomyces sp. R11</name>
    <dbReference type="NCBI Taxonomy" id="3238625"/>
    <lineage>
        <taxon>Bacteria</taxon>
        <taxon>Bacillati</taxon>
        <taxon>Actinomycetota</taxon>
        <taxon>Actinomycetes</taxon>
        <taxon>Kitasatosporales</taxon>
        <taxon>Streptomycetaceae</taxon>
        <taxon>Streptomyces</taxon>
    </lineage>
</organism>